<proteinExistence type="predicted"/>
<dbReference type="EMBL" id="FUWP01000018">
    <property type="protein sequence ID" value="SKA49300.1"/>
    <property type="molecule type" value="Genomic_DNA"/>
</dbReference>
<dbReference type="AlphaFoldDB" id="A0A1T4U9L3"/>
<gene>
    <name evidence="1" type="ORF">CZ814_02903</name>
</gene>
<accession>A0A1T4U9L3</accession>
<dbReference type="RefSeq" id="WP_144379600.1">
    <property type="nucleotide sequence ID" value="NZ_AP024855.1"/>
</dbReference>
<dbReference type="Proteomes" id="UP000191116">
    <property type="component" value="Unassembled WGS sequence"/>
</dbReference>
<dbReference type="OrthoDB" id="5827815at2"/>
<organism evidence="1 2">
    <name type="scientific">Photobacterium toruni</name>
    <dbReference type="NCBI Taxonomy" id="1935446"/>
    <lineage>
        <taxon>Bacteria</taxon>
        <taxon>Pseudomonadati</taxon>
        <taxon>Pseudomonadota</taxon>
        <taxon>Gammaproteobacteria</taxon>
        <taxon>Vibrionales</taxon>
        <taxon>Vibrionaceae</taxon>
        <taxon>Photobacterium</taxon>
    </lineage>
</organism>
<reference evidence="1 2" key="1">
    <citation type="submission" date="2017-02" db="EMBL/GenBank/DDBJ databases">
        <authorList>
            <person name="Peterson S.W."/>
        </authorList>
    </citation>
    <scope>NUCLEOTIDE SEQUENCE [LARGE SCALE GENOMIC DNA]</scope>
    <source>
        <strain evidence="1 2">CECT 9189</strain>
    </source>
</reference>
<evidence type="ECO:0000313" key="1">
    <source>
        <dbReference type="EMBL" id="SKA49300.1"/>
    </source>
</evidence>
<protein>
    <submittedName>
        <fullName evidence="1">Uncharacterized protein</fullName>
    </submittedName>
</protein>
<evidence type="ECO:0000313" key="2">
    <source>
        <dbReference type="Proteomes" id="UP000191116"/>
    </source>
</evidence>
<name>A0A1T4U9L3_9GAMM</name>
<sequence>MNNTMAAPSQATIALTAPLLIAQVNAELTLHPLDLIKIKGSYSQFFAYFHAKLAPSIEGWVDMVNRDHVTLANLEGDYSYFAFAHYLARQYDPTRWSEEVMVMTKGFMNITNKKLSFNPISIHYIYDDLMTELLDINDLKHQLRHLLITDNINYLYRNTPPCFHRYAIDDSKNITKRIQQNISFLFMLYIKTIATTTQAMINGK</sequence>